<sequence length="365" mass="41007">MAPFDQQAALARLAAIGIHNIIDESIMPRDLPNPACPQRKRKVRDGPGRTLELEEFPGRLVKALINVIDFVKDHATVKELLLQETKLRKETPNAPSRYVIELLDIDANKVYRKATEERHEQRLRGELPPAPSRSNRPGQVERALNRMGLAPEFTEGGQHDLVMDFDPTTAPNVAKRVRFYPLRISNDDGPEGRSTTPTQDFEGFFEPQIRSSTEAIGIIVESPNHPMYAFSYQQTARLAKDLKHLVNASARADRLMVPVTRKGRDELWRSMEQAGGALEGVLSENPGEVAQASGERSLRWDEARVSFDKALADLDRHMFALESRRRLDTLRPVSGLVLSDELKKKFTAVFPYMNVPPADGDDQDA</sequence>
<feature type="compositionally biased region" description="Basic and acidic residues" evidence="1">
    <location>
        <begin position="116"/>
        <end position="125"/>
    </location>
</feature>
<name>A0ABR1YU86_9PEZI</name>
<accession>A0ABR1YU86</accession>
<evidence type="ECO:0000313" key="2">
    <source>
        <dbReference type="EMBL" id="KAK8238563.1"/>
    </source>
</evidence>
<comment type="caution">
    <text evidence="2">The sequence shown here is derived from an EMBL/GenBank/DDBJ whole genome shotgun (WGS) entry which is preliminary data.</text>
</comment>
<keyword evidence="3" id="KW-1185">Reference proteome</keyword>
<dbReference type="Proteomes" id="UP001492380">
    <property type="component" value="Unassembled WGS sequence"/>
</dbReference>
<feature type="region of interest" description="Disordered" evidence="1">
    <location>
        <begin position="29"/>
        <end position="48"/>
    </location>
</feature>
<evidence type="ECO:0000256" key="1">
    <source>
        <dbReference type="SAM" id="MobiDB-lite"/>
    </source>
</evidence>
<proteinExistence type="predicted"/>
<organism evidence="2 3">
    <name type="scientific">Phyllosticta capitalensis</name>
    <dbReference type="NCBI Taxonomy" id="121624"/>
    <lineage>
        <taxon>Eukaryota</taxon>
        <taxon>Fungi</taxon>
        <taxon>Dikarya</taxon>
        <taxon>Ascomycota</taxon>
        <taxon>Pezizomycotina</taxon>
        <taxon>Dothideomycetes</taxon>
        <taxon>Dothideomycetes incertae sedis</taxon>
        <taxon>Botryosphaeriales</taxon>
        <taxon>Phyllostictaceae</taxon>
        <taxon>Phyllosticta</taxon>
    </lineage>
</organism>
<evidence type="ECO:0000313" key="3">
    <source>
        <dbReference type="Proteomes" id="UP001492380"/>
    </source>
</evidence>
<reference evidence="2 3" key="1">
    <citation type="submission" date="2024-04" db="EMBL/GenBank/DDBJ databases">
        <title>Phyllosticta paracitricarpa is synonymous to the EU quarantine fungus P. citricarpa based on phylogenomic analyses.</title>
        <authorList>
            <consortium name="Lawrence Berkeley National Laboratory"/>
            <person name="Van Ingen-Buijs V.A."/>
            <person name="Van Westerhoven A.C."/>
            <person name="Haridas S."/>
            <person name="Skiadas P."/>
            <person name="Martin F."/>
            <person name="Groenewald J.Z."/>
            <person name="Crous P.W."/>
            <person name="Seidl M.F."/>
        </authorList>
    </citation>
    <scope>NUCLEOTIDE SEQUENCE [LARGE SCALE GENOMIC DNA]</scope>
    <source>
        <strain evidence="2 3">CBS 123374</strain>
    </source>
</reference>
<gene>
    <name evidence="2" type="ORF">HDK90DRAFT_510179</name>
</gene>
<dbReference type="EMBL" id="JBBWRZ010000004">
    <property type="protein sequence ID" value="KAK8238563.1"/>
    <property type="molecule type" value="Genomic_DNA"/>
</dbReference>
<feature type="region of interest" description="Disordered" evidence="1">
    <location>
        <begin position="116"/>
        <end position="139"/>
    </location>
</feature>
<protein>
    <submittedName>
        <fullName evidence="2">Uncharacterized protein</fullName>
    </submittedName>
</protein>